<evidence type="ECO:0000256" key="1">
    <source>
        <dbReference type="ARBA" id="ARBA00006572"/>
    </source>
</evidence>
<proteinExistence type="inferred from homology"/>
<evidence type="ECO:0000259" key="7">
    <source>
        <dbReference type="Pfam" id="PF07393"/>
    </source>
</evidence>
<name>E4YKY8_OIKDI</name>
<keyword evidence="5" id="KW-0175">Coiled coil</keyword>
<accession>E4YKY8</accession>
<gene>
    <name evidence="9" type="ORF">GSOID_T00028632001</name>
</gene>
<dbReference type="GO" id="GO:0006893">
    <property type="term" value="P:Golgi to plasma membrane transport"/>
    <property type="evidence" value="ECO:0007669"/>
    <property type="project" value="TreeGrafter"/>
</dbReference>
<dbReference type="Proteomes" id="UP000011014">
    <property type="component" value="Unassembled WGS sequence"/>
</dbReference>
<evidence type="ECO:0000256" key="4">
    <source>
        <dbReference type="ARBA" id="ARBA00022483"/>
    </source>
</evidence>
<dbReference type="EMBL" id="FN654729">
    <property type="protein sequence ID" value="CBY36149.1"/>
    <property type="molecule type" value="Genomic_DNA"/>
</dbReference>
<evidence type="ECO:0000259" key="8">
    <source>
        <dbReference type="Pfam" id="PF20667"/>
    </source>
</evidence>
<sequence>MQFYYIIILFANFSFFWRTWHLQLRLLDSKMEKKSQKLEADLRSSGKKHAERIQELQRHQQQAFQSFQDLEERISAVAARVVHLGEQLEGVNTPREHAADAQRLMGYFSEFLSGNINSDVLTNPHRINETADVVRKLHLIAQELPDTNFQEVKLSILNQYKKVEKELLNKFRSAGENNDIEQMQLTAETLSRYQNYQLCVDAYVEEALRQIDVDESIFEQITSLIDGKSSQISKVFNSPEQVLGKLIQSCYDNRLGEFIHHKLDPLKRKNLELYLSECQKLYEKTSALSAALSKHRPGSGKDSTFTKKLQRSVFDDFISSYLTDEEMFLKKRSKELLDRYYERQGHEKRGLGSEMASKVGSIFGSDNRKVEILISEELAASVLQETHSAFRRCGALSPSNLIAENGLKIFNILLEFLIKQHVQYAIDFGLTQAPSAEPKTEPDMSMFLLVQEANTVWHLFEKQFNDDLLPLTAQSPIHAEAVQARKSMKDAMETSMDSALEKTITSAIGYAKNILKSEQKRNDFLSDELASQATPACRTAVEYLHKVISSMKKHLDGENIDLILIALGGKFYTLIYEHLQAFQFSSMGGMLAICDIKEYRTAAKSLNSVLVDSKFDTLHALCNLLIAVPENLRQVCTGDQLANLDKNVLHNFVKLRTDYKANNLQRLFT</sequence>
<feature type="domain" description="Exocyst complex component Sec10-like alpha-helical bundle" evidence="7">
    <location>
        <begin position="129"/>
        <end position="666"/>
    </location>
</feature>
<dbReference type="AlphaFoldDB" id="E4YKY8"/>
<dbReference type="Pfam" id="PF20667">
    <property type="entry name" value="Sec10_N"/>
    <property type="match status" value="1"/>
</dbReference>
<dbReference type="GO" id="GO:0006887">
    <property type="term" value="P:exocytosis"/>
    <property type="evidence" value="ECO:0007669"/>
    <property type="project" value="UniProtKB-KW"/>
</dbReference>
<dbReference type="PANTHER" id="PTHR12100:SF0">
    <property type="entry name" value="EXOCYST COMPLEX COMPONENT 5"/>
    <property type="match status" value="1"/>
</dbReference>
<dbReference type="GO" id="GO:0000145">
    <property type="term" value="C:exocyst"/>
    <property type="evidence" value="ECO:0007669"/>
    <property type="project" value="TreeGrafter"/>
</dbReference>
<evidence type="ECO:0000256" key="2">
    <source>
        <dbReference type="ARBA" id="ARBA00017524"/>
    </source>
</evidence>
<evidence type="ECO:0000313" key="9">
    <source>
        <dbReference type="EMBL" id="CBY36149.1"/>
    </source>
</evidence>
<keyword evidence="4" id="KW-0268">Exocytosis</keyword>
<organism evidence="9">
    <name type="scientific">Oikopleura dioica</name>
    <name type="common">Tunicate</name>
    <dbReference type="NCBI Taxonomy" id="34765"/>
    <lineage>
        <taxon>Eukaryota</taxon>
        <taxon>Metazoa</taxon>
        <taxon>Chordata</taxon>
        <taxon>Tunicata</taxon>
        <taxon>Appendicularia</taxon>
        <taxon>Copelata</taxon>
        <taxon>Oikopleuridae</taxon>
        <taxon>Oikopleura</taxon>
    </lineage>
</organism>
<dbReference type="InterPro" id="IPR048625">
    <property type="entry name" value="Sec10_N"/>
</dbReference>
<dbReference type="InterPro" id="IPR009976">
    <property type="entry name" value="Sec10-like"/>
</dbReference>
<dbReference type="InterPro" id="IPR048627">
    <property type="entry name" value="Sec10_HB"/>
</dbReference>
<feature type="domain" description="Exocyst complex component Sec10 N-terminal" evidence="8">
    <location>
        <begin position="23"/>
        <end position="117"/>
    </location>
</feature>
<dbReference type="Pfam" id="PF07393">
    <property type="entry name" value="Sec10_HB"/>
    <property type="match status" value="1"/>
</dbReference>
<protein>
    <recommendedName>
        <fullName evidence="2">Exocyst complex component 5</fullName>
    </recommendedName>
    <alternativeName>
        <fullName evidence="6">Exocyst complex component Sec10</fullName>
    </alternativeName>
</protein>
<reference evidence="9" key="1">
    <citation type="journal article" date="2010" name="Science">
        <title>Plasticity of animal genome architecture unmasked by rapid evolution of a pelagic tunicate.</title>
        <authorList>
            <person name="Denoeud F."/>
            <person name="Henriet S."/>
            <person name="Mungpakdee S."/>
            <person name="Aury J.M."/>
            <person name="Da Silva C."/>
            <person name="Brinkmann H."/>
            <person name="Mikhaleva J."/>
            <person name="Olsen L.C."/>
            <person name="Jubin C."/>
            <person name="Canestro C."/>
            <person name="Bouquet J.M."/>
            <person name="Danks G."/>
            <person name="Poulain J."/>
            <person name="Campsteijn C."/>
            <person name="Adamski M."/>
            <person name="Cross I."/>
            <person name="Yadetie F."/>
            <person name="Muffato M."/>
            <person name="Louis A."/>
            <person name="Butcher S."/>
            <person name="Tsagkogeorga G."/>
            <person name="Konrad A."/>
            <person name="Singh S."/>
            <person name="Jensen M.F."/>
            <person name="Cong E.H."/>
            <person name="Eikeseth-Otteraa H."/>
            <person name="Noel B."/>
            <person name="Anthouard V."/>
            <person name="Porcel B.M."/>
            <person name="Kachouri-Lafond R."/>
            <person name="Nishino A."/>
            <person name="Ugolini M."/>
            <person name="Chourrout P."/>
            <person name="Nishida H."/>
            <person name="Aasland R."/>
            <person name="Huzurbazar S."/>
            <person name="Westhof E."/>
            <person name="Delsuc F."/>
            <person name="Lehrach H."/>
            <person name="Reinhardt R."/>
            <person name="Weissenbach J."/>
            <person name="Roy S.W."/>
            <person name="Artiguenave F."/>
            <person name="Postlethwait J.H."/>
            <person name="Manak J.R."/>
            <person name="Thompson E.M."/>
            <person name="Jaillon O."/>
            <person name="Du Pasquier L."/>
            <person name="Boudinot P."/>
            <person name="Liberles D.A."/>
            <person name="Volff J.N."/>
            <person name="Philippe H."/>
            <person name="Lenhard B."/>
            <person name="Roest Crollius H."/>
            <person name="Wincker P."/>
            <person name="Chourrout D."/>
        </authorList>
    </citation>
    <scope>NUCLEOTIDE SEQUENCE [LARGE SCALE GENOMIC DNA]</scope>
</reference>
<comment type="similarity">
    <text evidence="1">Belongs to the SEC10 family.</text>
</comment>
<dbReference type="PANTHER" id="PTHR12100">
    <property type="entry name" value="SEC10"/>
    <property type="match status" value="1"/>
</dbReference>
<evidence type="ECO:0000256" key="3">
    <source>
        <dbReference type="ARBA" id="ARBA00022448"/>
    </source>
</evidence>
<evidence type="ECO:0000256" key="5">
    <source>
        <dbReference type="ARBA" id="ARBA00023054"/>
    </source>
</evidence>
<evidence type="ECO:0000256" key="6">
    <source>
        <dbReference type="ARBA" id="ARBA00031471"/>
    </source>
</evidence>
<keyword evidence="3" id="KW-0813">Transport</keyword>